<feature type="region of interest" description="Disordered" evidence="1">
    <location>
        <begin position="123"/>
        <end position="181"/>
    </location>
</feature>
<sequence>MKPNDREMQLGILLFQHQFQVLVNERRNQPFPRNYVWIQKSNQTDDLLVELRQRYDPNPIMASKSEDYDYLLSFFKPPYNLTRGGKAETLLANRVPVMKSYHIISEKSPEDLWREDLAKLSEILPEPASSEAKPTKSSTKKKSRQDSEDEMFVSKPTEDEKKEEHRSISSTGKSDYPSVPF</sequence>
<dbReference type="EMBL" id="GL732543">
    <property type="protein sequence ID" value="EFX81575.1"/>
    <property type="molecule type" value="Genomic_DNA"/>
</dbReference>
<dbReference type="GO" id="GO:0003918">
    <property type="term" value="F:DNA topoisomerase type II (double strand cut, ATP-hydrolyzing) activity"/>
    <property type="evidence" value="ECO:0007669"/>
    <property type="project" value="InterPro"/>
</dbReference>
<dbReference type="Gene3D" id="1.10.268.10">
    <property type="entry name" value="Topoisomerase, domain 3"/>
    <property type="match status" value="1"/>
</dbReference>
<dbReference type="InterPro" id="IPR013757">
    <property type="entry name" value="Topo_IIA_A_a_sf"/>
</dbReference>
<name>E9GG16_DAPPU</name>
<dbReference type="GO" id="GO:0005524">
    <property type="term" value="F:ATP binding"/>
    <property type="evidence" value="ECO:0007669"/>
    <property type="project" value="InterPro"/>
</dbReference>
<reference evidence="2 3" key="1">
    <citation type="journal article" date="2011" name="Science">
        <title>The ecoresponsive genome of Daphnia pulex.</title>
        <authorList>
            <person name="Colbourne J.K."/>
            <person name="Pfrender M.E."/>
            <person name="Gilbert D."/>
            <person name="Thomas W.K."/>
            <person name="Tucker A."/>
            <person name="Oakley T.H."/>
            <person name="Tokishita S."/>
            <person name="Aerts A."/>
            <person name="Arnold G.J."/>
            <person name="Basu M.K."/>
            <person name="Bauer D.J."/>
            <person name="Caceres C.E."/>
            <person name="Carmel L."/>
            <person name="Casola C."/>
            <person name="Choi J.H."/>
            <person name="Detter J.C."/>
            <person name="Dong Q."/>
            <person name="Dusheyko S."/>
            <person name="Eads B.D."/>
            <person name="Frohlich T."/>
            <person name="Geiler-Samerotte K.A."/>
            <person name="Gerlach D."/>
            <person name="Hatcher P."/>
            <person name="Jogdeo S."/>
            <person name="Krijgsveld J."/>
            <person name="Kriventseva E.V."/>
            <person name="Kultz D."/>
            <person name="Laforsch C."/>
            <person name="Lindquist E."/>
            <person name="Lopez J."/>
            <person name="Manak J.R."/>
            <person name="Muller J."/>
            <person name="Pangilinan J."/>
            <person name="Patwardhan R.P."/>
            <person name="Pitluck S."/>
            <person name="Pritham E.J."/>
            <person name="Rechtsteiner A."/>
            <person name="Rho M."/>
            <person name="Rogozin I.B."/>
            <person name="Sakarya O."/>
            <person name="Salamov A."/>
            <person name="Schaack S."/>
            <person name="Shapiro H."/>
            <person name="Shiga Y."/>
            <person name="Skalitzky C."/>
            <person name="Smith Z."/>
            <person name="Souvorov A."/>
            <person name="Sung W."/>
            <person name="Tang Z."/>
            <person name="Tsuchiya D."/>
            <person name="Tu H."/>
            <person name="Vos H."/>
            <person name="Wang M."/>
            <person name="Wolf Y.I."/>
            <person name="Yamagata H."/>
            <person name="Yamada T."/>
            <person name="Ye Y."/>
            <person name="Shaw J.R."/>
            <person name="Andrews J."/>
            <person name="Crease T.J."/>
            <person name="Tang H."/>
            <person name="Lucas S.M."/>
            <person name="Robertson H.M."/>
            <person name="Bork P."/>
            <person name="Koonin E.V."/>
            <person name="Zdobnov E.M."/>
            <person name="Grigoriev I.V."/>
            <person name="Lynch M."/>
            <person name="Boore J.L."/>
        </authorList>
    </citation>
    <scope>NUCLEOTIDE SEQUENCE [LARGE SCALE GENOMIC DNA]</scope>
</reference>
<gene>
    <name evidence="2" type="ORF">DAPPUDRAFT_102310</name>
</gene>
<dbReference type="InParanoid" id="E9GG16"/>
<evidence type="ECO:0000313" key="3">
    <source>
        <dbReference type="Proteomes" id="UP000000305"/>
    </source>
</evidence>
<dbReference type="AlphaFoldDB" id="E9GG16"/>
<dbReference type="Proteomes" id="UP000000305">
    <property type="component" value="Unassembled WGS sequence"/>
</dbReference>
<organism evidence="2 3">
    <name type="scientific">Daphnia pulex</name>
    <name type="common">Water flea</name>
    <dbReference type="NCBI Taxonomy" id="6669"/>
    <lineage>
        <taxon>Eukaryota</taxon>
        <taxon>Metazoa</taxon>
        <taxon>Ecdysozoa</taxon>
        <taxon>Arthropoda</taxon>
        <taxon>Crustacea</taxon>
        <taxon>Branchiopoda</taxon>
        <taxon>Diplostraca</taxon>
        <taxon>Cladocera</taxon>
        <taxon>Anomopoda</taxon>
        <taxon>Daphniidae</taxon>
        <taxon>Daphnia</taxon>
    </lineage>
</organism>
<evidence type="ECO:0000313" key="2">
    <source>
        <dbReference type="EMBL" id="EFX81575.1"/>
    </source>
</evidence>
<evidence type="ECO:0000256" key="1">
    <source>
        <dbReference type="SAM" id="MobiDB-lite"/>
    </source>
</evidence>
<feature type="compositionally biased region" description="Low complexity" evidence="1">
    <location>
        <begin position="127"/>
        <end position="137"/>
    </location>
</feature>
<dbReference type="GO" id="GO:0003677">
    <property type="term" value="F:DNA binding"/>
    <property type="evidence" value="ECO:0007669"/>
    <property type="project" value="InterPro"/>
</dbReference>
<dbReference type="PhylomeDB" id="E9GG16"/>
<dbReference type="HOGENOM" id="CLU_1490494_0_0_1"/>
<feature type="compositionally biased region" description="Basic and acidic residues" evidence="1">
    <location>
        <begin position="156"/>
        <end position="167"/>
    </location>
</feature>
<proteinExistence type="predicted"/>
<keyword evidence="3" id="KW-1185">Reference proteome</keyword>
<dbReference type="KEGG" id="dpx:DAPPUDRAFT_102310"/>
<protein>
    <submittedName>
        <fullName evidence="2">Uncharacterized protein</fullName>
    </submittedName>
</protein>
<accession>E9GG16</accession>